<dbReference type="EMBL" id="ML119962">
    <property type="protein sequence ID" value="RPA71178.1"/>
    <property type="molecule type" value="Genomic_DNA"/>
</dbReference>
<evidence type="ECO:0000256" key="1">
    <source>
        <dbReference type="ARBA" id="ARBA00022723"/>
    </source>
</evidence>
<dbReference type="Pfam" id="PF12874">
    <property type="entry name" value="zf-met"/>
    <property type="match status" value="1"/>
</dbReference>
<feature type="domain" description="C2H2-type" evidence="6">
    <location>
        <begin position="114"/>
        <end position="144"/>
    </location>
</feature>
<organism evidence="7 8">
    <name type="scientific">Ascobolus immersus RN42</name>
    <dbReference type="NCBI Taxonomy" id="1160509"/>
    <lineage>
        <taxon>Eukaryota</taxon>
        <taxon>Fungi</taxon>
        <taxon>Dikarya</taxon>
        <taxon>Ascomycota</taxon>
        <taxon>Pezizomycotina</taxon>
        <taxon>Pezizomycetes</taxon>
        <taxon>Pezizales</taxon>
        <taxon>Ascobolaceae</taxon>
        <taxon>Ascobolus</taxon>
    </lineage>
</organism>
<dbReference type="Pfam" id="PF12171">
    <property type="entry name" value="zf-C2H2_jaz"/>
    <property type="match status" value="1"/>
</dbReference>
<keyword evidence="1" id="KW-0479">Metal-binding</keyword>
<evidence type="ECO:0000256" key="3">
    <source>
        <dbReference type="ARBA" id="ARBA00022771"/>
    </source>
</evidence>
<evidence type="ECO:0000259" key="6">
    <source>
        <dbReference type="PROSITE" id="PS50157"/>
    </source>
</evidence>
<evidence type="ECO:0000256" key="5">
    <source>
        <dbReference type="PROSITE-ProRule" id="PRU00042"/>
    </source>
</evidence>
<dbReference type="Pfam" id="PF12756">
    <property type="entry name" value="zf-C2H2_2"/>
    <property type="match status" value="1"/>
</dbReference>
<dbReference type="InterPro" id="IPR041661">
    <property type="entry name" value="ZN622/Rei1/Reh1_Znf-C2H2"/>
</dbReference>
<dbReference type="InterPro" id="IPR013087">
    <property type="entry name" value="Znf_C2H2_type"/>
</dbReference>
<keyword evidence="4" id="KW-0862">Zinc</keyword>
<accession>A0A3N4HDU3</accession>
<dbReference type="GO" id="GO:0008270">
    <property type="term" value="F:zinc ion binding"/>
    <property type="evidence" value="ECO:0007669"/>
    <property type="project" value="UniProtKB-KW"/>
</dbReference>
<sequence length="309" mass="36104">SSPATPTNFPSRRALTQHLESSYSHKYCFECSRDFPSAHALDQHLEYSSEHRSLDYYCDDCDKWFDTQNSLDMHLERSPNHRVDEWECEECDLSFDSEYSLDMHLERSRAHQNWWCEKCRRSFDSERSLDQHIERSAAHIQDQYRPGTLIPRNNYDPHRIKCPGCTRLFATTSAMTVHLESSTCTSGITRQRLNAFVRGADTRGLITKNLLTSSETILETVATNASWNGRAFACYFCDREFRTLQALNQHLNSPAHEQMMYHCPKCKSEFRRLSGLVQHVESERFGLMRFADVRGHFQGSIRFDRMLGY</sequence>
<dbReference type="STRING" id="1160509.A0A3N4HDU3"/>
<dbReference type="PROSITE" id="PS00028">
    <property type="entry name" value="ZINC_FINGER_C2H2_1"/>
    <property type="match status" value="1"/>
</dbReference>
<evidence type="ECO:0000256" key="4">
    <source>
        <dbReference type="ARBA" id="ARBA00022833"/>
    </source>
</evidence>
<keyword evidence="8" id="KW-1185">Reference proteome</keyword>
<dbReference type="PANTHER" id="PTHR24409:SF356">
    <property type="entry name" value="C2H2 FINGER DOMAIN TRANSCRIPTION FACTOR (EUROFUNG)"/>
    <property type="match status" value="1"/>
</dbReference>
<dbReference type="OrthoDB" id="6077919at2759"/>
<dbReference type="AlphaFoldDB" id="A0A3N4HDU3"/>
<dbReference type="SMART" id="SM00355">
    <property type="entry name" value="ZnF_C2H2"/>
    <property type="match status" value="7"/>
</dbReference>
<name>A0A3N4HDU3_ASCIM</name>
<proteinExistence type="predicted"/>
<dbReference type="GO" id="GO:0005634">
    <property type="term" value="C:nucleus"/>
    <property type="evidence" value="ECO:0007669"/>
    <property type="project" value="TreeGrafter"/>
</dbReference>
<keyword evidence="3 5" id="KW-0863">Zinc-finger</keyword>
<dbReference type="InterPro" id="IPR022755">
    <property type="entry name" value="Znf_C2H2_jaz"/>
</dbReference>
<protein>
    <recommendedName>
        <fullName evidence="6">C2H2-type domain-containing protein</fullName>
    </recommendedName>
</protein>
<dbReference type="GO" id="GO:0000981">
    <property type="term" value="F:DNA-binding transcription factor activity, RNA polymerase II-specific"/>
    <property type="evidence" value="ECO:0007669"/>
    <property type="project" value="TreeGrafter"/>
</dbReference>
<dbReference type="PROSITE" id="PS50157">
    <property type="entry name" value="ZINC_FINGER_C2H2_2"/>
    <property type="match status" value="4"/>
</dbReference>
<gene>
    <name evidence="7" type="ORF">BJ508DRAFT_345450</name>
</gene>
<reference evidence="7 8" key="1">
    <citation type="journal article" date="2018" name="Nat. Ecol. Evol.">
        <title>Pezizomycetes genomes reveal the molecular basis of ectomycorrhizal truffle lifestyle.</title>
        <authorList>
            <person name="Murat C."/>
            <person name="Payen T."/>
            <person name="Noel B."/>
            <person name="Kuo A."/>
            <person name="Morin E."/>
            <person name="Chen J."/>
            <person name="Kohler A."/>
            <person name="Krizsan K."/>
            <person name="Balestrini R."/>
            <person name="Da Silva C."/>
            <person name="Montanini B."/>
            <person name="Hainaut M."/>
            <person name="Levati E."/>
            <person name="Barry K.W."/>
            <person name="Belfiori B."/>
            <person name="Cichocki N."/>
            <person name="Clum A."/>
            <person name="Dockter R.B."/>
            <person name="Fauchery L."/>
            <person name="Guy J."/>
            <person name="Iotti M."/>
            <person name="Le Tacon F."/>
            <person name="Lindquist E.A."/>
            <person name="Lipzen A."/>
            <person name="Malagnac F."/>
            <person name="Mello A."/>
            <person name="Molinier V."/>
            <person name="Miyauchi S."/>
            <person name="Poulain J."/>
            <person name="Riccioni C."/>
            <person name="Rubini A."/>
            <person name="Sitrit Y."/>
            <person name="Splivallo R."/>
            <person name="Traeger S."/>
            <person name="Wang M."/>
            <person name="Zifcakova L."/>
            <person name="Wipf D."/>
            <person name="Zambonelli A."/>
            <person name="Paolocci F."/>
            <person name="Nowrousian M."/>
            <person name="Ottonello S."/>
            <person name="Baldrian P."/>
            <person name="Spatafora J.W."/>
            <person name="Henrissat B."/>
            <person name="Nagy L.G."/>
            <person name="Aury J.M."/>
            <person name="Wincker P."/>
            <person name="Grigoriev I.V."/>
            <person name="Bonfante P."/>
            <person name="Martin F.M."/>
        </authorList>
    </citation>
    <scope>NUCLEOTIDE SEQUENCE [LARGE SCALE GENOMIC DNA]</scope>
    <source>
        <strain evidence="7 8">RN42</strain>
    </source>
</reference>
<evidence type="ECO:0000313" key="7">
    <source>
        <dbReference type="EMBL" id="RPA71178.1"/>
    </source>
</evidence>
<feature type="domain" description="C2H2-type" evidence="6">
    <location>
        <begin position="56"/>
        <end position="86"/>
    </location>
</feature>
<dbReference type="GO" id="GO:0000977">
    <property type="term" value="F:RNA polymerase II transcription regulatory region sequence-specific DNA binding"/>
    <property type="evidence" value="ECO:0007669"/>
    <property type="project" value="TreeGrafter"/>
</dbReference>
<feature type="domain" description="C2H2-type" evidence="6">
    <location>
        <begin position="86"/>
        <end position="111"/>
    </location>
</feature>
<evidence type="ECO:0000313" key="8">
    <source>
        <dbReference type="Proteomes" id="UP000275078"/>
    </source>
</evidence>
<evidence type="ECO:0000256" key="2">
    <source>
        <dbReference type="ARBA" id="ARBA00022737"/>
    </source>
</evidence>
<feature type="domain" description="C2H2-type" evidence="6">
    <location>
        <begin position="232"/>
        <end position="256"/>
    </location>
</feature>
<feature type="non-terminal residue" evidence="7">
    <location>
        <position position="1"/>
    </location>
</feature>
<dbReference type="InterPro" id="IPR036236">
    <property type="entry name" value="Znf_C2H2_sf"/>
</dbReference>
<dbReference type="Proteomes" id="UP000275078">
    <property type="component" value="Unassembled WGS sequence"/>
</dbReference>
<dbReference type="PANTHER" id="PTHR24409">
    <property type="entry name" value="ZINC FINGER PROTEIN 142"/>
    <property type="match status" value="1"/>
</dbReference>
<dbReference type="SUPFAM" id="SSF57667">
    <property type="entry name" value="beta-beta-alpha zinc fingers"/>
    <property type="match status" value="3"/>
</dbReference>
<keyword evidence="2" id="KW-0677">Repeat</keyword>
<dbReference type="Gene3D" id="3.30.160.60">
    <property type="entry name" value="Classic Zinc Finger"/>
    <property type="match status" value="3"/>
</dbReference>